<evidence type="ECO:0000313" key="3">
    <source>
        <dbReference type="Proteomes" id="UP000287651"/>
    </source>
</evidence>
<feature type="compositionally biased region" description="Low complexity" evidence="1">
    <location>
        <begin position="173"/>
        <end position="186"/>
    </location>
</feature>
<feature type="region of interest" description="Disordered" evidence="1">
    <location>
        <begin position="172"/>
        <end position="204"/>
    </location>
</feature>
<accession>A0A426YPS6</accession>
<dbReference type="AlphaFoldDB" id="A0A426YPS6"/>
<protein>
    <submittedName>
        <fullName evidence="2">Uncharacterized protein</fullName>
    </submittedName>
</protein>
<evidence type="ECO:0000256" key="1">
    <source>
        <dbReference type="SAM" id="MobiDB-lite"/>
    </source>
</evidence>
<sequence length="204" mass="21763">GHCVGSDRSVPSDSGTADALVAMRSIFNVDSTVTTRRLIEIPAASRDRGVPRMVEDFSSLEGAQLVAVSGGFLVGVLWVSFSTEWTSQTVNSSVPVLSANETELVEIFWGILSISRVKDMNEAWLAEAGLSLAPRVCFFPFLYQARVFHNRTFYCAEMFNLSKMKSDDGAGSGSVAPSAASTPAAGDVGASTIEKRPSSMRGLV</sequence>
<gene>
    <name evidence="2" type="ORF">B296_00048569</name>
</gene>
<organism evidence="2 3">
    <name type="scientific">Ensete ventricosum</name>
    <name type="common">Abyssinian banana</name>
    <name type="synonym">Musa ensete</name>
    <dbReference type="NCBI Taxonomy" id="4639"/>
    <lineage>
        <taxon>Eukaryota</taxon>
        <taxon>Viridiplantae</taxon>
        <taxon>Streptophyta</taxon>
        <taxon>Embryophyta</taxon>
        <taxon>Tracheophyta</taxon>
        <taxon>Spermatophyta</taxon>
        <taxon>Magnoliopsida</taxon>
        <taxon>Liliopsida</taxon>
        <taxon>Zingiberales</taxon>
        <taxon>Musaceae</taxon>
        <taxon>Ensete</taxon>
    </lineage>
</organism>
<dbReference type="Proteomes" id="UP000287651">
    <property type="component" value="Unassembled WGS sequence"/>
</dbReference>
<reference evidence="2 3" key="1">
    <citation type="journal article" date="2014" name="Agronomy (Basel)">
        <title>A Draft Genome Sequence for Ensete ventricosum, the Drought-Tolerant Tree Against Hunger.</title>
        <authorList>
            <person name="Harrison J."/>
            <person name="Moore K.A."/>
            <person name="Paszkiewicz K."/>
            <person name="Jones T."/>
            <person name="Grant M."/>
            <person name="Ambacheew D."/>
            <person name="Muzemil S."/>
            <person name="Studholme D.J."/>
        </authorList>
    </citation>
    <scope>NUCLEOTIDE SEQUENCE [LARGE SCALE GENOMIC DNA]</scope>
</reference>
<dbReference type="EMBL" id="AMZH03010989">
    <property type="protein sequence ID" value="RRT53719.1"/>
    <property type="molecule type" value="Genomic_DNA"/>
</dbReference>
<comment type="caution">
    <text evidence="2">The sequence shown here is derived from an EMBL/GenBank/DDBJ whole genome shotgun (WGS) entry which is preliminary data.</text>
</comment>
<evidence type="ECO:0000313" key="2">
    <source>
        <dbReference type="EMBL" id="RRT53719.1"/>
    </source>
</evidence>
<name>A0A426YPS6_ENSVE</name>
<feature type="non-terminal residue" evidence="2">
    <location>
        <position position="1"/>
    </location>
</feature>
<proteinExistence type="predicted"/>